<feature type="region of interest" description="Disordered" evidence="1">
    <location>
        <begin position="232"/>
        <end position="255"/>
    </location>
</feature>
<name>A0A5C5G2P0_9BASI</name>
<gene>
    <name evidence="2" type="ORF">DMC30DRAFT_391366</name>
</gene>
<dbReference type="EMBL" id="SOZI01000020">
    <property type="protein sequence ID" value="TNY22796.1"/>
    <property type="molecule type" value="Genomic_DNA"/>
</dbReference>
<feature type="region of interest" description="Disordered" evidence="1">
    <location>
        <begin position="32"/>
        <end position="116"/>
    </location>
</feature>
<evidence type="ECO:0000313" key="2">
    <source>
        <dbReference type="EMBL" id="TNY22796.1"/>
    </source>
</evidence>
<feature type="compositionally biased region" description="Basic residues" evidence="1">
    <location>
        <begin position="59"/>
        <end position="69"/>
    </location>
</feature>
<dbReference type="AlphaFoldDB" id="A0A5C5G2P0"/>
<keyword evidence="3" id="KW-1185">Reference proteome</keyword>
<feature type="compositionally biased region" description="Basic and acidic residues" evidence="1">
    <location>
        <begin position="70"/>
        <end position="81"/>
    </location>
</feature>
<accession>A0A5C5G2P0</accession>
<dbReference type="Proteomes" id="UP000311382">
    <property type="component" value="Unassembled WGS sequence"/>
</dbReference>
<comment type="caution">
    <text evidence="2">The sequence shown here is derived from an EMBL/GenBank/DDBJ whole genome shotgun (WGS) entry which is preliminary data.</text>
</comment>
<evidence type="ECO:0000256" key="1">
    <source>
        <dbReference type="SAM" id="MobiDB-lite"/>
    </source>
</evidence>
<protein>
    <submittedName>
        <fullName evidence="2">Uncharacterized protein</fullName>
    </submittedName>
</protein>
<organism evidence="2 3">
    <name type="scientific">Rhodotorula diobovata</name>
    <dbReference type="NCBI Taxonomy" id="5288"/>
    <lineage>
        <taxon>Eukaryota</taxon>
        <taxon>Fungi</taxon>
        <taxon>Dikarya</taxon>
        <taxon>Basidiomycota</taxon>
        <taxon>Pucciniomycotina</taxon>
        <taxon>Microbotryomycetes</taxon>
        <taxon>Sporidiobolales</taxon>
        <taxon>Sporidiobolaceae</taxon>
        <taxon>Rhodotorula</taxon>
    </lineage>
</organism>
<sequence length="255" mass="27210">MHRLSLVQLERVAFPSAITLCLLPSSVAAPAPACPPARARLSKPQVPHLARRPPSPAPARHHRHPRRRDARAPARARDGRDALAAAVGGGAEGAPARQGGAGWAERRGGGGGARQAREGELGLDLVARPHRHGHVLPLRPDALDAQFLAPETQCPDGVRLPWIGRRPLREVEGAVLWRVGLALCACAGGQLVQSRREWQTATDEVQRAAALGPRGRGREVLPRRDACAQFHVQSASARPPASEGSETHSSRAQTH</sequence>
<evidence type="ECO:0000313" key="3">
    <source>
        <dbReference type="Proteomes" id="UP000311382"/>
    </source>
</evidence>
<reference evidence="2 3" key="1">
    <citation type="submission" date="2019-03" db="EMBL/GenBank/DDBJ databases">
        <title>Rhodosporidium diobovatum UCD-FST 08-225 genome sequencing, assembly, and annotation.</title>
        <authorList>
            <person name="Fakankun I.U."/>
            <person name="Fristensky B."/>
            <person name="Levin D.B."/>
        </authorList>
    </citation>
    <scope>NUCLEOTIDE SEQUENCE [LARGE SCALE GENOMIC DNA]</scope>
    <source>
        <strain evidence="2 3">UCD-FST 08-225</strain>
    </source>
</reference>
<proteinExistence type="predicted"/>